<protein>
    <submittedName>
        <fullName evidence="2">Choice-of-anchor E domain-containing protein</fullName>
    </submittedName>
</protein>
<reference evidence="2 3" key="1">
    <citation type="submission" date="2023-01" db="EMBL/GenBank/DDBJ databases">
        <title>Novel diversity within Roseofilum (Cyanobacteria; Desertifilaceae) from marine benthic mats with descriptions of four novel species.</title>
        <authorList>
            <person name="Wang Y."/>
            <person name="Berthold D.E."/>
            <person name="Hu J."/>
            <person name="Lefler F.W."/>
            <person name="Laughinghouse H.D. IV."/>
        </authorList>
    </citation>
    <scope>NUCLEOTIDE SEQUENCE [LARGE SCALE GENOMIC DNA]</scope>
    <source>
        <strain evidence="2 3">BLCC-M143</strain>
    </source>
</reference>
<dbReference type="NCBIfam" id="TIGR02595">
    <property type="entry name" value="PEP_CTERM"/>
    <property type="match status" value="1"/>
</dbReference>
<evidence type="ECO:0000313" key="2">
    <source>
        <dbReference type="EMBL" id="MDJ1183766.1"/>
    </source>
</evidence>
<keyword evidence="1" id="KW-0732">Signal</keyword>
<proteinExistence type="predicted"/>
<gene>
    <name evidence="2" type="ORF">PMH09_11260</name>
</gene>
<dbReference type="NCBIfam" id="NF033208">
    <property type="entry name" value="choice_anch_E"/>
    <property type="match status" value="1"/>
</dbReference>
<sequence>MDSKFLAGLTATVAFTGLMAHAGAANALVKTYTTTFDLAPTDITDESLLIQKFDSSLGVLEGVTIGFDAQIVGNAQTESLDAQAQTLTFNLLGDLTLVEATDTLDNPLFAESVSESASFDATAFDGAIDFGGTSGQTFAGLTGVFSGTETYSDQAILDFFTGGGDVEFLFSAATNASVTGAANLASIISTQAAASVTVSYNYSEVVTEDVPEPSALLGLGLVAGVGMLATKKYRERV</sequence>
<evidence type="ECO:0000313" key="3">
    <source>
        <dbReference type="Proteomes" id="UP001232992"/>
    </source>
</evidence>
<keyword evidence="3" id="KW-1185">Reference proteome</keyword>
<comment type="caution">
    <text evidence="2">The sequence shown here is derived from an EMBL/GenBank/DDBJ whole genome shotgun (WGS) entry which is preliminary data.</text>
</comment>
<evidence type="ECO:0000256" key="1">
    <source>
        <dbReference type="SAM" id="SignalP"/>
    </source>
</evidence>
<feature type="signal peptide" evidence="1">
    <location>
        <begin position="1"/>
        <end position="27"/>
    </location>
</feature>
<dbReference type="RefSeq" id="WP_283758418.1">
    <property type="nucleotide sequence ID" value="NZ_JAQOSQ010000009.1"/>
</dbReference>
<name>A0ABT7BX69_9CYAN</name>
<organism evidence="2 3">
    <name type="scientific">Roseofilum casamattae BLCC-M143</name>
    <dbReference type="NCBI Taxonomy" id="3022442"/>
    <lineage>
        <taxon>Bacteria</taxon>
        <taxon>Bacillati</taxon>
        <taxon>Cyanobacteriota</taxon>
        <taxon>Cyanophyceae</taxon>
        <taxon>Desertifilales</taxon>
        <taxon>Desertifilaceae</taxon>
        <taxon>Roseofilum</taxon>
        <taxon>Roseofilum casamattae</taxon>
    </lineage>
</organism>
<accession>A0ABT7BX69</accession>
<feature type="chain" id="PRO_5045526603" evidence="1">
    <location>
        <begin position="28"/>
        <end position="237"/>
    </location>
</feature>
<dbReference type="EMBL" id="JAQOSQ010000009">
    <property type="protein sequence ID" value="MDJ1183766.1"/>
    <property type="molecule type" value="Genomic_DNA"/>
</dbReference>
<dbReference type="InterPro" id="IPR013424">
    <property type="entry name" value="Ice-binding_C"/>
</dbReference>
<dbReference type="Proteomes" id="UP001232992">
    <property type="component" value="Unassembled WGS sequence"/>
</dbReference>